<dbReference type="AlphaFoldDB" id="A0A8S1SNA0"/>
<keyword evidence="1" id="KW-0812">Transmembrane</keyword>
<protein>
    <submittedName>
        <fullName evidence="2">Uncharacterized protein</fullName>
    </submittedName>
</protein>
<feature type="transmembrane region" description="Helical" evidence="1">
    <location>
        <begin position="106"/>
        <end position="127"/>
    </location>
</feature>
<feature type="transmembrane region" description="Helical" evidence="1">
    <location>
        <begin position="75"/>
        <end position="94"/>
    </location>
</feature>
<proteinExistence type="predicted"/>
<evidence type="ECO:0000313" key="3">
    <source>
        <dbReference type="Proteomes" id="UP000689195"/>
    </source>
</evidence>
<comment type="caution">
    <text evidence="2">The sequence shown here is derived from an EMBL/GenBank/DDBJ whole genome shotgun (WGS) entry which is preliminary data.</text>
</comment>
<evidence type="ECO:0000256" key="1">
    <source>
        <dbReference type="SAM" id="Phobius"/>
    </source>
</evidence>
<keyword evidence="1" id="KW-1133">Transmembrane helix</keyword>
<evidence type="ECO:0000313" key="2">
    <source>
        <dbReference type="EMBL" id="CAD8142205.1"/>
    </source>
</evidence>
<organism evidence="2 3">
    <name type="scientific">Paramecium pentaurelia</name>
    <dbReference type="NCBI Taxonomy" id="43138"/>
    <lineage>
        <taxon>Eukaryota</taxon>
        <taxon>Sar</taxon>
        <taxon>Alveolata</taxon>
        <taxon>Ciliophora</taxon>
        <taxon>Intramacronucleata</taxon>
        <taxon>Oligohymenophorea</taxon>
        <taxon>Peniculida</taxon>
        <taxon>Parameciidae</taxon>
        <taxon>Paramecium</taxon>
    </lineage>
</organism>
<dbReference type="Proteomes" id="UP000689195">
    <property type="component" value="Unassembled WGS sequence"/>
</dbReference>
<name>A0A8S1SNA0_9CILI</name>
<accession>A0A8S1SNA0</accession>
<gene>
    <name evidence="2" type="ORF">PPENT_87.1.T0110013</name>
</gene>
<reference evidence="2" key="1">
    <citation type="submission" date="2021-01" db="EMBL/GenBank/DDBJ databases">
        <authorList>
            <consortium name="Genoscope - CEA"/>
            <person name="William W."/>
        </authorList>
    </citation>
    <scope>NUCLEOTIDE SEQUENCE</scope>
</reference>
<keyword evidence="1" id="KW-0472">Membrane</keyword>
<keyword evidence="3" id="KW-1185">Reference proteome</keyword>
<sequence length="132" mass="15321">MDFGNNARKRGGGEYNEQGIKYCKWIEQRDDFWIENQVTYNGEQIDGKNMVDGIFYIDRNIQVVEYMIKMDQRMIIGQINVFEYATHFYINILVDVNSFSQESITMVQSAGLGILLFGIFGDSNLIICKHNL</sequence>
<dbReference type="EMBL" id="CAJJDO010000011">
    <property type="protein sequence ID" value="CAD8142205.1"/>
    <property type="molecule type" value="Genomic_DNA"/>
</dbReference>